<evidence type="ECO:0000259" key="2">
    <source>
        <dbReference type="Pfam" id="PF07727"/>
    </source>
</evidence>
<feature type="region of interest" description="Disordered" evidence="1">
    <location>
        <begin position="552"/>
        <end position="582"/>
    </location>
</feature>
<evidence type="ECO:0000313" key="3">
    <source>
        <dbReference type="EMBL" id="GJS72908.1"/>
    </source>
</evidence>
<feature type="compositionally biased region" description="Polar residues" evidence="1">
    <location>
        <begin position="572"/>
        <end position="582"/>
    </location>
</feature>
<organism evidence="3 4">
    <name type="scientific">Tanacetum coccineum</name>
    <dbReference type="NCBI Taxonomy" id="301880"/>
    <lineage>
        <taxon>Eukaryota</taxon>
        <taxon>Viridiplantae</taxon>
        <taxon>Streptophyta</taxon>
        <taxon>Embryophyta</taxon>
        <taxon>Tracheophyta</taxon>
        <taxon>Spermatophyta</taxon>
        <taxon>Magnoliopsida</taxon>
        <taxon>eudicotyledons</taxon>
        <taxon>Gunneridae</taxon>
        <taxon>Pentapetalae</taxon>
        <taxon>asterids</taxon>
        <taxon>campanulids</taxon>
        <taxon>Asterales</taxon>
        <taxon>Asteraceae</taxon>
        <taxon>Asteroideae</taxon>
        <taxon>Anthemideae</taxon>
        <taxon>Anthemidinae</taxon>
        <taxon>Tanacetum</taxon>
    </lineage>
</organism>
<reference evidence="3" key="1">
    <citation type="journal article" date="2022" name="Int. J. Mol. Sci.">
        <title>Draft Genome of Tanacetum Coccineum: Genomic Comparison of Closely Related Tanacetum-Family Plants.</title>
        <authorList>
            <person name="Yamashiro T."/>
            <person name="Shiraishi A."/>
            <person name="Nakayama K."/>
            <person name="Satake H."/>
        </authorList>
    </citation>
    <scope>NUCLEOTIDE SEQUENCE</scope>
</reference>
<gene>
    <name evidence="3" type="ORF">Tco_0705749</name>
</gene>
<name>A0ABQ4Y712_9ASTR</name>
<accession>A0ABQ4Y712</accession>
<feature type="compositionally biased region" description="Polar residues" evidence="1">
    <location>
        <begin position="552"/>
        <end position="563"/>
    </location>
</feature>
<dbReference type="PANTHER" id="PTHR11439">
    <property type="entry name" value="GAG-POL-RELATED RETROTRANSPOSON"/>
    <property type="match status" value="1"/>
</dbReference>
<dbReference type="PANTHER" id="PTHR11439:SF495">
    <property type="entry name" value="REVERSE TRANSCRIPTASE, RNA-DEPENDENT DNA POLYMERASE-RELATED"/>
    <property type="match status" value="1"/>
</dbReference>
<sequence length="683" mass="77263">MLAKYVHMYNICKVVIELTSWSYRSFVLLSFFADKHHNTEGDAINFNEVNSFPDDEFIKPRSRVSQCSGNTEYFPYVPVFDRLPTNNTTIHENNITFIDSPLPQDSVSPEESLEFTDIDDHPAFNKVDHHGLANNLKPAEIQEDIINRWSREKHIELVNIIGEPLAGITTRSKIRDSEAASAHEFPRLKAIRIFLAYAAYMGFMIYQMDMKSAFLNGKISEEVYVQQPPGSESIEFPDYVCKLDKALYRLKQAPRAWYQANPKESHFVALKRFFRYLKGTLNLGLLYPKGSGFNLKAYSNSDYAGCNLDRKSTLRAKAEYVFAAGCCAQVLWIKSQLADYDVLYDKVPIFCDNTSAIAISNNPLLHSRTKHIDIRYHFIKDHILKGDIELHFVPTDLQLADIFTKPLAEPSFTILVVELDTITNTISFTFLKFDKPLSFDLDMFSSVIGLKPSENYVSFPPKKTLKAVLATLGLIDEKDTSLSSADLINSYKNDNLKSLKPYNIIAISFKPTWDNEVALTAHMYMVAELSHDPIKSLLPPFGEVNADDIANKSSSETSVQPTQPAEEPVATTDATQSLDTSVSAEEQVLDQNIKEEVKDAGLKSIGDVTFEQIMDEIDQKNKATQELPESPYDTESEIKFIKSFKVVTISGSFSIDQEEEEHTADADNITFWALNLLTWILIQ</sequence>
<reference evidence="3" key="2">
    <citation type="submission" date="2022-01" db="EMBL/GenBank/DDBJ databases">
        <authorList>
            <person name="Yamashiro T."/>
            <person name="Shiraishi A."/>
            <person name="Satake H."/>
            <person name="Nakayama K."/>
        </authorList>
    </citation>
    <scope>NUCLEOTIDE SEQUENCE</scope>
</reference>
<evidence type="ECO:0000313" key="4">
    <source>
        <dbReference type="Proteomes" id="UP001151760"/>
    </source>
</evidence>
<dbReference type="Proteomes" id="UP001151760">
    <property type="component" value="Unassembled WGS sequence"/>
</dbReference>
<dbReference type="Pfam" id="PF07727">
    <property type="entry name" value="RVT_2"/>
    <property type="match status" value="1"/>
</dbReference>
<comment type="caution">
    <text evidence="3">The sequence shown here is derived from an EMBL/GenBank/DDBJ whole genome shotgun (WGS) entry which is preliminary data.</text>
</comment>
<dbReference type="InterPro" id="IPR013103">
    <property type="entry name" value="RVT_2"/>
</dbReference>
<feature type="domain" description="Reverse transcriptase Ty1/copia-type" evidence="2">
    <location>
        <begin position="187"/>
        <end position="260"/>
    </location>
</feature>
<proteinExistence type="predicted"/>
<evidence type="ECO:0000256" key="1">
    <source>
        <dbReference type="SAM" id="MobiDB-lite"/>
    </source>
</evidence>
<dbReference type="EMBL" id="BQNB010010114">
    <property type="protein sequence ID" value="GJS72908.1"/>
    <property type="molecule type" value="Genomic_DNA"/>
</dbReference>
<protein>
    <submittedName>
        <fullName evidence="3">Retrovirus-related pol polyprotein from transposon TNT 1-94</fullName>
    </submittedName>
</protein>
<dbReference type="CDD" id="cd09272">
    <property type="entry name" value="RNase_HI_RT_Ty1"/>
    <property type="match status" value="1"/>
</dbReference>
<keyword evidence="4" id="KW-1185">Reference proteome</keyword>